<dbReference type="PANTHER" id="PTHR35007:SF2">
    <property type="entry name" value="PILUS ASSEMBLE PROTEIN"/>
    <property type="match status" value="1"/>
</dbReference>
<dbReference type="Pfam" id="PF00482">
    <property type="entry name" value="T2SSF"/>
    <property type="match status" value="1"/>
</dbReference>
<feature type="transmembrane region" description="Helical" evidence="6">
    <location>
        <begin position="179"/>
        <end position="204"/>
    </location>
</feature>
<feature type="domain" description="Type II secretion system protein GspF" evidence="7">
    <location>
        <begin position="70"/>
        <end position="195"/>
    </location>
</feature>
<dbReference type="Proteomes" id="UP000664800">
    <property type="component" value="Unassembled WGS sequence"/>
</dbReference>
<dbReference type="PANTHER" id="PTHR35007">
    <property type="entry name" value="INTEGRAL MEMBRANE PROTEIN-RELATED"/>
    <property type="match status" value="1"/>
</dbReference>
<proteinExistence type="predicted"/>
<dbReference type="InterPro" id="IPR018076">
    <property type="entry name" value="T2SS_GspF_dom"/>
</dbReference>
<evidence type="ECO:0000313" key="8">
    <source>
        <dbReference type="EMBL" id="MBN8745711.1"/>
    </source>
</evidence>
<dbReference type="SUPFAM" id="SSF81665">
    <property type="entry name" value="Calcium ATPase, transmembrane domain M"/>
    <property type="match status" value="1"/>
</dbReference>
<protein>
    <submittedName>
        <fullName evidence="8">Type II secretion system F family protein</fullName>
    </submittedName>
</protein>
<reference evidence="8" key="1">
    <citation type="submission" date="2021-02" db="EMBL/GenBank/DDBJ databases">
        <title>Thiocyanate and organic carbon inputs drive convergent selection for specific autotrophic Afipia and Thiobacillus strains within complex microbiomes.</title>
        <authorList>
            <person name="Huddy R.J."/>
            <person name="Sachdeva R."/>
            <person name="Kadzinga F."/>
            <person name="Kantor R.S."/>
            <person name="Harrison S.T.L."/>
            <person name="Banfield J.F."/>
        </authorList>
    </citation>
    <scope>NUCLEOTIDE SEQUENCE</scope>
    <source>
        <strain evidence="8">SCN18_13_7_16_R3_B_64_19</strain>
    </source>
</reference>
<evidence type="ECO:0000259" key="7">
    <source>
        <dbReference type="Pfam" id="PF00482"/>
    </source>
</evidence>
<dbReference type="AlphaFoldDB" id="A0A8I1N062"/>
<evidence type="ECO:0000256" key="4">
    <source>
        <dbReference type="ARBA" id="ARBA00022989"/>
    </source>
</evidence>
<feature type="transmembrane region" description="Helical" evidence="6">
    <location>
        <begin position="31"/>
        <end position="51"/>
    </location>
</feature>
<dbReference type="Gene3D" id="1.20.81.30">
    <property type="entry name" value="Type II secretion system (T2SS), domain F"/>
    <property type="match status" value="1"/>
</dbReference>
<sequence length="207" mass="22997">MLPEHFLALQLVSGLLAALLAWFCGIALGHWAWALCLFGLVFGFALPGIWLRDRRLRRDREVRRLLPVYIDYITLAVEAGLNLSGAMAQAIDNGPRGVLNREFGMVLRDVKAGLPRSQALRRMHQRIDLPEVGALVAAVNQAERSGGSLGKALRAQAERTRNERFQRAEKAAMEAPVKLLGPLIIFIFPTTFLVIAFPIAMMFLHGM</sequence>
<accession>A0A8I1N062</accession>
<keyword evidence="3 6" id="KW-0812">Transmembrane</keyword>
<evidence type="ECO:0000256" key="5">
    <source>
        <dbReference type="ARBA" id="ARBA00023136"/>
    </source>
</evidence>
<dbReference type="GO" id="GO:0005886">
    <property type="term" value="C:plasma membrane"/>
    <property type="evidence" value="ECO:0007669"/>
    <property type="project" value="UniProtKB-SubCell"/>
</dbReference>
<evidence type="ECO:0000256" key="1">
    <source>
        <dbReference type="ARBA" id="ARBA00004651"/>
    </source>
</evidence>
<evidence type="ECO:0000256" key="3">
    <source>
        <dbReference type="ARBA" id="ARBA00022692"/>
    </source>
</evidence>
<keyword evidence="4 6" id="KW-1133">Transmembrane helix</keyword>
<comment type="caution">
    <text evidence="8">The sequence shown here is derived from an EMBL/GenBank/DDBJ whole genome shotgun (WGS) entry which is preliminary data.</text>
</comment>
<name>A0A8I1N062_THIA3</name>
<dbReference type="InterPro" id="IPR023298">
    <property type="entry name" value="ATPase_P-typ_TM_dom_sf"/>
</dbReference>
<gene>
    <name evidence="8" type="ORF">J0I24_15665</name>
</gene>
<dbReference type="EMBL" id="JAFKMR010000039">
    <property type="protein sequence ID" value="MBN8745711.1"/>
    <property type="molecule type" value="Genomic_DNA"/>
</dbReference>
<evidence type="ECO:0000256" key="6">
    <source>
        <dbReference type="SAM" id="Phobius"/>
    </source>
</evidence>
<keyword evidence="5 6" id="KW-0472">Membrane</keyword>
<comment type="subcellular location">
    <subcellularLocation>
        <location evidence="1">Cell membrane</location>
        <topology evidence="1">Multi-pass membrane protein</topology>
    </subcellularLocation>
</comment>
<dbReference type="RefSeq" id="WP_276732849.1">
    <property type="nucleotide sequence ID" value="NZ_JAFKMR010000039.1"/>
</dbReference>
<keyword evidence="2" id="KW-1003">Cell membrane</keyword>
<dbReference type="InterPro" id="IPR042094">
    <property type="entry name" value="T2SS_GspF_sf"/>
</dbReference>
<evidence type="ECO:0000313" key="9">
    <source>
        <dbReference type="Proteomes" id="UP000664800"/>
    </source>
</evidence>
<evidence type="ECO:0000256" key="2">
    <source>
        <dbReference type="ARBA" id="ARBA00022475"/>
    </source>
</evidence>
<organism evidence="8 9">
    <name type="scientific">Thiomonas arsenitoxydans (strain DSM 22701 / CIP 110005 / 3As)</name>
    <dbReference type="NCBI Taxonomy" id="426114"/>
    <lineage>
        <taxon>Bacteria</taxon>
        <taxon>Pseudomonadati</taxon>
        <taxon>Pseudomonadota</taxon>
        <taxon>Betaproteobacteria</taxon>
        <taxon>Burkholderiales</taxon>
        <taxon>Thiomonas</taxon>
    </lineage>
</organism>